<accession>A0ABP0QW45</accession>
<dbReference type="Gene3D" id="3.80.10.10">
    <property type="entry name" value="Ribonuclease Inhibitor"/>
    <property type="match status" value="1"/>
</dbReference>
<comment type="caution">
    <text evidence="2">The sequence shown here is derived from an EMBL/GenBank/DDBJ whole genome shotgun (WGS) entry which is preliminary data.</text>
</comment>
<sequence>METGEREGQPAASRLRALEADEMQRIRQIFERHHVPASMTGKELVDDVLIPIGLSKDDARAILCAVNSFDGVDVSYQDLLDFILPQAATASSEAELLHGPLVEETYDLEDPKSLAKYLIDADVRLVRAPYFYKLLRASRCMPRRQEAEHDWCEVDGQEISALVSHKEVAEWALGRRKALICSVSHAWETREHPDPCNFQLQNLVNCVWDAAYVDDIWVFYDYLSLFQFHRDTAEQEASFRRAMSNMHVMYAHQSTLTFRLECLTPVETWTARKEDSMYKVPIYHLPSNSVAWIPLSELMENFVFYLERGWCRAEIEWSAARGIPAQNIAIDCEADRYGNVANTKKVPTAPEVFEQRMATSAFTHRNDAATVVDLQRKIFHQKVTMRRHLEFRNLTVSDMGELAASLPHLKNLRVLHIDDFYVGDAEAKAFCQALSSLALQKLSLRFAYFLSAPAMVKDRSCPNLQGGRPQLYSVSVGQALSEVDVAAFASMTELDFFFWMLEAEVGDRLAQALGDRRKGEALERIEERLKANRAAAEAGYGVLEKSEDFGSKAAAPEMLEEKGEEQGDRADPFAGHLRIQD</sequence>
<feature type="region of interest" description="Disordered" evidence="1">
    <location>
        <begin position="548"/>
        <end position="581"/>
    </location>
</feature>
<dbReference type="EMBL" id="CAXAMM010040274">
    <property type="protein sequence ID" value="CAK9092209.1"/>
    <property type="molecule type" value="Genomic_DNA"/>
</dbReference>
<dbReference type="InterPro" id="IPR032675">
    <property type="entry name" value="LRR_dom_sf"/>
</dbReference>
<evidence type="ECO:0000256" key="1">
    <source>
        <dbReference type="SAM" id="MobiDB-lite"/>
    </source>
</evidence>
<feature type="compositionally biased region" description="Basic and acidic residues" evidence="1">
    <location>
        <begin position="559"/>
        <end position="571"/>
    </location>
</feature>
<keyword evidence="3" id="KW-1185">Reference proteome</keyword>
<name>A0ABP0QW45_9DINO</name>
<evidence type="ECO:0000313" key="2">
    <source>
        <dbReference type="EMBL" id="CAK9092209.1"/>
    </source>
</evidence>
<proteinExistence type="predicted"/>
<organism evidence="2 3">
    <name type="scientific">Durusdinium trenchii</name>
    <dbReference type="NCBI Taxonomy" id="1381693"/>
    <lineage>
        <taxon>Eukaryota</taxon>
        <taxon>Sar</taxon>
        <taxon>Alveolata</taxon>
        <taxon>Dinophyceae</taxon>
        <taxon>Suessiales</taxon>
        <taxon>Symbiodiniaceae</taxon>
        <taxon>Durusdinium</taxon>
    </lineage>
</organism>
<dbReference type="Proteomes" id="UP001642464">
    <property type="component" value="Unassembled WGS sequence"/>
</dbReference>
<protein>
    <submittedName>
        <fullName evidence="2">Protein NLRC3</fullName>
    </submittedName>
</protein>
<evidence type="ECO:0000313" key="3">
    <source>
        <dbReference type="Proteomes" id="UP001642464"/>
    </source>
</evidence>
<reference evidence="2 3" key="1">
    <citation type="submission" date="2024-02" db="EMBL/GenBank/DDBJ databases">
        <authorList>
            <person name="Chen Y."/>
            <person name="Shah S."/>
            <person name="Dougan E. K."/>
            <person name="Thang M."/>
            <person name="Chan C."/>
        </authorList>
    </citation>
    <scope>NUCLEOTIDE SEQUENCE [LARGE SCALE GENOMIC DNA]</scope>
</reference>
<gene>
    <name evidence="2" type="ORF">SCF082_LOCUS43398</name>
</gene>
<dbReference type="SUPFAM" id="SSF52047">
    <property type="entry name" value="RNI-like"/>
    <property type="match status" value="1"/>
</dbReference>